<accession>A0AAF0E4F6</accession>
<dbReference type="Pfam" id="PF03810">
    <property type="entry name" value="IBN_N"/>
    <property type="match status" value="1"/>
</dbReference>
<gene>
    <name evidence="10" type="primary">NMD5</name>
    <name evidence="10" type="ORF">MOBT1_002964</name>
</gene>
<evidence type="ECO:0000256" key="2">
    <source>
        <dbReference type="ARBA" id="ARBA00004496"/>
    </source>
</evidence>
<dbReference type="PROSITE" id="PS50166">
    <property type="entry name" value="IMPORTIN_B_NT"/>
    <property type="match status" value="1"/>
</dbReference>
<name>A0AAF0E4F6_9BASI</name>
<evidence type="ECO:0000313" key="10">
    <source>
        <dbReference type="EMBL" id="WFD04259.1"/>
    </source>
</evidence>
<reference evidence="10" key="1">
    <citation type="submission" date="2023-03" db="EMBL/GenBank/DDBJ databases">
        <title>Mating type loci evolution in Malassezia.</title>
        <authorList>
            <person name="Coelho M.A."/>
        </authorList>
    </citation>
    <scope>NUCLEOTIDE SEQUENCE</scope>
    <source>
        <strain evidence="10">CBS 7876</strain>
    </source>
</reference>
<dbReference type="GO" id="GO:0005635">
    <property type="term" value="C:nuclear envelope"/>
    <property type="evidence" value="ECO:0007669"/>
    <property type="project" value="TreeGrafter"/>
</dbReference>
<keyword evidence="5" id="KW-0653">Protein transport</keyword>
<proteinExistence type="predicted"/>
<protein>
    <submittedName>
        <fullName evidence="10">Nonsense-mediated mRNA decay protein 5</fullName>
    </submittedName>
</protein>
<evidence type="ECO:0000256" key="1">
    <source>
        <dbReference type="ARBA" id="ARBA00004123"/>
    </source>
</evidence>
<feature type="domain" description="Importin N-terminal" evidence="9">
    <location>
        <begin position="22"/>
        <end position="99"/>
    </location>
</feature>
<evidence type="ECO:0000256" key="4">
    <source>
        <dbReference type="ARBA" id="ARBA00022490"/>
    </source>
</evidence>
<dbReference type="InterPro" id="IPR016024">
    <property type="entry name" value="ARM-type_fold"/>
</dbReference>
<dbReference type="InterPro" id="IPR013713">
    <property type="entry name" value="XPO2_central"/>
</dbReference>
<dbReference type="InterPro" id="IPR001494">
    <property type="entry name" value="Importin-beta_N"/>
</dbReference>
<keyword evidence="3" id="KW-0813">Transport</keyword>
<dbReference type="FunFam" id="1.25.10.10:FF:000244">
    <property type="entry name" value="Nonsense-mediated mRNA decay protein"/>
    <property type="match status" value="1"/>
</dbReference>
<evidence type="ECO:0000259" key="9">
    <source>
        <dbReference type="PROSITE" id="PS50166"/>
    </source>
</evidence>
<dbReference type="PANTHER" id="PTHR10997">
    <property type="entry name" value="IMPORTIN-7, 8, 11"/>
    <property type="match status" value="1"/>
</dbReference>
<keyword evidence="4" id="KW-0963">Cytoplasm</keyword>
<comment type="subcellular location">
    <subcellularLocation>
        <location evidence="2">Cytoplasm</location>
    </subcellularLocation>
    <subcellularLocation>
        <location evidence="1">Nucleus</location>
    </subcellularLocation>
</comment>
<dbReference type="PANTHER" id="PTHR10997:SF18">
    <property type="entry name" value="D-IMPORTIN 7_RANBP7"/>
    <property type="match status" value="1"/>
</dbReference>
<dbReference type="Gene3D" id="1.25.10.10">
    <property type="entry name" value="Leucine-rich Repeat Variant"/>
    <property type="match status" value="1"/>
</dbReference>
<dbReference type="GO" id="GO:0005829">
    <property type="term" value="C:cytosol"/>
    <property type="evidence" value="ECO:0007669"/>
    <property type="project" value="TreeGrafter"/>
</dbReference>
<dbReference type="GO" id="GO:0006606">
    <property type="term" value="P:protein import into nucleus"/>
    <property type="evidence" value="ECO:0007669"/>
    <property type="project" value="TreeGrafter"/>
</dbReference>
<dbReference type="Proteomes" id="UP001214603">
    <property type="component" value="Chromosome 7"/>
</dbReference>
<dbReference type="EMBL" id="CP119940">
    <property type="protein sequence ID" value="WFD04259.1"/>
    <property type="molecule type" value="Genomic_DNA"/>
</dbReference>
<dbReference type="AlphaFoldDB" id="A0AAF0E4F6"/>
<evidence type="ECO:0000256" key="6">
    <source>
        <dbReference type="ARBA" id="ARBA00023242"/>
    </source>
</evidence>
<evidence type="ECO:0000313" key="11">
    <source>
        <dbReference type="Proteomes" id="UP001214603"/>
    </source>
</evidence>
<keyword evidence="7" id="KW-0175">Coiled coil</keyword>
<evidence type="ECO:0000256" key="5">
    <source>
        <dbReference type="ARBA" id="ARBA00022927"/>
    </source>
</evidence>
<dbReference type="SUPFAM" id="SSF48371">
    <property type="entry name" value="ARM repeat"/>
    <property type="match status" value="1"/>
</dbReference>
<keyword evidence="11" id="KW-1185">Reference proteome</keyword>
<dbReference type="SMART" id="SM00913">
    <property type="entry name" value="IBN_N"/>
    <property type="match status" value="1"/>
</dbReference>
<feature type="coiled-coil region" evidence="7">
    <location>
        <begin position="931"/>
        <end position="958"/>
    </location>
</feature>
<organism evidence="10 11">
    <name type="scientific">Malassezia obtusa</name>
    <dbReference type="NCBI Taxonomy" id="76774"/>
    <lineage>
        <taxon>Eukaryota</taxon>
        <taxon>Fungi</taxon>
        <taxon>Dikarya</taxon>
        <taxon>Basidiomycota</taxon>
        <taxon>Ustilaginomycotina</taxon>
        <taxon>Malasseziomycetes</taxon>
        <taxon>Malasseziales</taxon>
        <taxon>Malasseziaceae</taxon>
        <taxon>Malassezia</taxon>
    </lineage>
</organism>
<evidence type="ECO:0000256" key="8">
    <source>
        <dbReference type="SAM" id="MobiDB-lite"/>
    </source>
</evidence>
<dbReference type="GO" id="GO:0031267">
    <property type="term" value="F:small GTPase binding"/>
    <property type="evidence" value="ECO:0007669"/>
    <property type="project" value="InterPro"/>
</dbReference>
<evidence type="ECO:0000256" key="3">
    <source>
        <dbReference type="ARBA" id="ARBA00022448"/>
    </source>
</evidence>
<feature type="region of interest" description="Disordered" evidence="8">
    <location>
        <begin position="1024"/>
        <end position="1043"/>
    </location>
</feature>
<dbReference type="InterPro" id="IPR011989">
    <property type="entry name" value="ARM-like"/>
</dbReference>
<dbReference type="Pfam" id="PF08506">
    <property type="entry name" value="Cse1"/>
    <property type="match status" value="1"/>
</dbReference>
<evidence type="ECO:0000256" key="7">
    <source>
        <dbReference type="SAM" id="Coils"/>
    </source>
</evidence>
<keyword evidence="6" id="KW-0539">Nucleus</keyword>
<sequence>MEALLTLFPATLSPDINARRASELELHRLEAQPGMLAASFQLIASDQVDLAIRQAAAIYAKNRIGRAWDSSPGRLGGVAPIPEEDRAAVRGSLLPTIAMVPETLRVHIASAINSIARCDFPEQWPTLLDEILKLLSSSEEAAVYAGVRALLETVRGFRFADSDTKLEQVVSQTFPQLLQTTRALLDSPQADLPAVGEIVYYALKVYKTSMVITLTQHQQSQESIVSWGTLMLRVVQKQVDDSALASDPEGRAKMPWWKAKKWAFFSLNKLFSRYGIPSQLAPGMRSYKPFAETFLTNFAPEILKAYLHTVETSVTQHQWLSPPVTRSLLTFFQACVKPKSIWMQLRPHMRQLIESFVYPRLCFSDEDQELWELDPIDFVRASADPYEDMGTVPSAASYLLMTTISKRTKSMFEPTLQFITSVLNAYPEQATARQFDGALKMCIAISSTMVNQEGVKDNLDAFFMQHVLPALKSPEPFLRLRACAAVQTFDQAGLKWHTNESLETALRGVMDCIMDSELPVRVQAASAMGELVAHDEVHNAMAPNAGRLMQELLKLSDETDLDVLMTTQEKIVNQFSEELLPFSVQLVQQMANSYMRLVQENLANNANDDGEGVRTFGMDQSEEDKYFAALGCLSTMYQIVTTAETRPEILAELEGVLLPVIAYTLEQEAIDLYDDCFQLTDVLTYYQKRISPGMWGIFVLMYKSFKGSGIDYLAEMIGTFDNCASYGTDVLQQNAEYRSMLIDIFQTAMTSDQLGVSDRIAACQLGEVVLLLLKGCVDDAVPGIIATVLPLLDEKNSASSSNLRKWCIMIVLEAIYYNPALALQVLEAHGATAAFFTHAVQKLNKFNKVHECKVTIVALLSLLSLDPNTVPEAVKAGYLHLLAALVSQLKRLPSFVAERNEYQKQFDEGIDSDVEEEVDEAGDFDDDVDVHDDENEYLELLTQEAQKLRSKIANLDEGEDADDDDEEFDLDGDDLIYESPLEPVPVYEPFRKVVDQLKTQHADLFQRLTDQFNDEQRQHLQEVYGLQDSEETGVGKPEGKVQA</sequence>